<dbReference type="GO" id="GO:0016301">
    <property type="term" value="F:kinase activity"/>
    <property type="evidence" value="ECO:0007669"/>
    <property type="project" value="UniProtKB-KW"/>
</dbReference>
<reference evidence="2 3" key="1">
    <citation type="submission" date="2020-08" db="EMBL/GenBank/DDBJ databases">
        <title>Genomic Encyclopedia of Type Strains, Phase IV (KMG-IV): sequencing the most valuable type-strain genomes for metagenomic binning, comparative biology and taxonomic classification.</title>
        <authorList>
            <person name="Goeker M."/>
        </authorList>
    </citation>
    <scope>NUCLEOTIDE SEQUENCE [LARGE SCALE GENOMIC DNA]</scope>
    <source>
        <strain evidence="2 3">DSM 16325</strain>
    </source>
</reference>
<dbReference type="AlphaFoldDB" id="A0A7W8MWL8"/>
<dbReference type="InterPro" id="IPR011611">
    <property type="entry name" value="PfkB_dom"/>
</dbReference>
<name>A0A7W8MWL8_9BACL</name>
<accession>A0A7W8MWL8</accession>
<sequence length="71" mass="7606">MEQVIDPVGKGDGFAAGLISVLLDGLSLYDVVERANAVGALVTMVEGDVDGMPERDEVERLIHQHGEDVTR</sequence>
<keyword evidence="2" id="KW-0418">Kinase</keyword>
<organism evidence="2 3">
    <name type="scientific">Anoxybacteroides tepidamans</name>
    <dbReference type="NCBI Taxonomy" id="265948"/>
    <lineage>
        <taxon>Bacteria</taxon>
        <taxon>Bacillati</taxon>
        <taxon>Bacillota</taxon>
        <taxon>Bacilli</taxon>
        <taxon>Bacillales</taxon>
        <taxon>Anoxybacillaceae</taxon>
        <taxon>Anoxybacteroides</taxon>
    </lineage>
</organism>
<evidence type="ECO:0000313" key="3">
    <source>
        <dbReference type="Proteomes" id="UP000520011"/>
    </source>
</evidence>
<dbReference type="Gene3D" id="3.40.1190.20">
    <property type="match status" value="1"/>
</dbReference>
<protein>
    <submittedName>
        <fullName evidence="2">Sugar/nucleoside kinase (Ribokinase family)</fullName>
    </submittedName>
</protein>
<dbReference type="SUPFAM" id="SSF53613">
    <property type="entry name" value="Ribokinase-like"/>
    <property type="match status" value="1"/>
</dbReference>
<dbReference type="InterPro" id="IPR029056">
    <property type="entry name" value="Ribokinase-like"/>
</dbReference>
<evidence type="ECO:0000259" key="1">
    <source>
        <dbReference type="Pfam" id="PF00294"/>
    </source>
</evidence>
<keyword evidence="2" id="KW-0808">Transferase</keyword>
<dbReference type="Pfam" id="PF00294">
    <property type="entry name" value="PfkB"/>
    <property type="match status" value="1"/>
</dbReference>
<evidence type="ECO:0000313" key="2">
    <source>
        <dbReference type="EMBL" id="MBB5325496.1"/>
    </source>
</evidence>
<comment type="caution">
    <text evidence="2">The sequence shown here is derived from an EMBL/GenBank/DDBJ whole genome shotgun (WGS) entry which is preliminary data.</text>
</comment>
<feature type="domain" description="Carbohydrate kinase PfkB" evidence="1">
    <location>
        <begin position="2"/>
        <end position="54"/>
    </location>
</feature>
<dbReference type="EMBL" id="JACHEP010000016">
    <property type="protein sequence ID" value="MBB5325496.1"/>
    <property type="molecule type" value="Genomic_DNA"/>
</dbReference>
<proteinExistence type="predicted"/>
<keyword evidence="3" id="KW-1185">Reference proteome</keyword>
<gene>
    <name evidence="2" type="ORF">HNQ34_002597</name>
</gene>
<dbReference type="Proteomes" id="UP000520011">
    <property type="component" value="Unassembled WGS sequence"/>
</dbReference>